<keyword evidence="4" id="KW-1185">Reference proteome</keyword>
<sequence length="298" mass="31145">MRSIWSSGARDSEARSAGARDIGIDKRRLRGGEATGRRRRWPRLRWAAGAAVCIAAAAAGAAVLLGDGDDAVTPRALTADEVNRLSVTRFLNYRAGGRAVTITVPNVSGGLVITGSVDYRTHTGYGVVRGRGRDASSDGLIRWTATTVLVLPMAKPPAVAPASPPASGWYSRPLRTSGMTLDSALAIVLDLGSDRPDNAALLPQNGAAWVGRERVRGHRTDIMNGPRAEADASTGTGAGAGTGTDAGTSRTVRYWIGSDGTMHRVEIGIASAPQPVVFDFGTRKYVPVRPLPGATPTP</sequence>
<organism evidence="3 4">
    <name type="scientific">Streptomyces inusitatus</name>
    <dbReference type="NCBI Taxonomy" id="68221"/>
    <lineage>
        <taxon>Bacteria</taxon>
        <taxon>Bacillati</taxon>
        <taxon>Actinomycetota</taxon>
        <taxon>Actinomycetes</taxon>
        <taxon>Kitasatosporales</taxon>
        <taxon>Streptomycetaceae</taxon>
        <taxon>Streptomyces</taxon>
    </lineage>
</organism>
<evidence type="ECO:0000256" key="2">
    <source>
        <dbReference type="SAM" id="Phobius"/>
    </source>
</evidence>
<keyword evidence="2" id="KW-1133">Transmembrane helix</keyword>
<gene>
    <name evidence="3" type="ORF">GCM10010387_48780</name>
</gene>
<evidence type="ECO:0000313" key="4">
    <source>
        <dbReference type="Proteomes" id="UP000630936"/>
    </source>
</evidence>
<proteinExistence type="predicted"/>
<feature type="transmembrane region" description="Helical" evidence="2">
    <location>
        <begin position="46"/>
        <end position="65"/>
    </location>
</feature>
<evidence type="ECO:0000256" key="1">
    <source>
        <dbReference type="SAM" id="MobiDB-lite"/>
    </source>
</evidence>
<comment type="caution">
    <text evidence="3">The sequence shown here is derived from an EMBL/GenBank/DDBJ whole genome shotgun (WGS) entry which is preliminary data.</text>
</comment>
<evidence type="ECO:0000313" key="3">
    <source>
        <dbReference type="EMBL" id="GGZ48672.1"/>
    </source>
</evidence>
<accession>A0A918QJC7</accession>
<keyword evidence="2" id="KW-0472">Membrane</keyword>
<protein>
    <submittedName>
        <fullName evidence="3">Uncharacterized protein</fullName>
    </submittedName>
</protein>
<dbReference type="EMBL" id="BMWG01000018">
    <property type="protein sequence ID" value="GGZ48672.1"/>
    <property type="molecule type" value="Genomic_DNA"/>
</dbReference>
<reference evidence="3" key="1">
    <citation type="journal article" date="2014" name="Int. J. Syst. Evol. Microbiol.">
        <title>Complete genome sequence of Corynebacterium casei LMG S-19264T (=DSM 44701T), isolated from a smear-ripened cheese.</title>
        <authorList>
            <consortium name="US DOE Joint Genome Institute (JGI-PGF)"/>
            <person name="Walter F."/>
            <person name="Albersmeier A."/>
            <person name="Kalinowski J."/>
            <person name="Ruckert C."/>
        </authorList>
    </citation>
    <scope>NUCLEOTIDE SEQUENCE</scope>
    <source>
        <strain evidence="3">JCM 4988</strain>
    </source>
</reference>
<dbReference type="AlphaFoldDB" id="A0A918QJC7"/>
<dbReference type="Proteomes" id="UP000630936">
    <property type="component" value="Unassembled WGS sequence"/>
</dbReference>
<feature type="region of interest" description="Disordered" evidence="1">
    <location>
        <begin position="222"/>
        <end position="248"/>
    </location>
</feature>
<reference evidence="3" key="2">
    <citation type="submission" date="2020-09" db="EMBL/GenBank/DDBJ databases">
        <authorList>
            <person name="Sun Q."/>
            <person name="Ohkuma M."/>
        </authorList>
    </citation>
    <scope>NUCLEOTIDE SEQUENCE</scope>
    <source>
        <strain evidence="3">JCM 4988</strain>
    </source>
</reference>
<keyword evidence="2" id="KW-0812">Transmembrane</keyword>
<name>A0A918QJC7_9ACTN</name>